<reference evidence="2 3" key="1">
    <citation type="journal article" date="2014" name="Genome Announc.">
        <title>Draft Genome Sequence of Lutibaculum baratangense Strain AMV1T, Isolated from a Mud Volcano in Andamans, India.</title>
        <authorList>
            <person name="Singh A."/>
            <person name="Sreenivas A."/>
            <person name="Sathyanarayana Reddy G."/>
            <person name="Pinnaka A.K."/>
            <person name="Shivaji S."/>
        </authorList>
    </citation>
    <scope>NUCLEOTIDE SEQUENCE [LARGE SCALE GENOMIC DNA]</scope>
    <source>
        <strain evidence="2 3">AMV1</strain>
    </source>
</reference>
<gene>
    <name evidence="2" type="ORF">N177_4152</name>
</gene>
<dbReference type="GO" id="GO:0005840">
    <property type="term" value="C:ribosome"/>
    <property type="evidence" value="ECO:0007669"/>
    <property type="project" value="UniProtKB-KW"/>
</dbReference>
<accession>V4QRR1</accession>
<organism evidence="2 3">
    <name type="scientific">Lutibaculum baratangense AMV1</name>
    <dbReference type="NCBI Taxonomy" id="631454"/>
    <lineage>
        <taxon>Bacteria</taxon>
        <taxon>Pseudomonadati</taxon>
        <taxon>Pseudomonadota</taxon>
        <taxon>Alphaproteobacteria</taxon>
        <taxon>Hyphomicrobiales</taxon>
        <taxon>Tepidamorphaceae</taxon>
        <taxon>Lutibaculum</taxon>
    </lineage>
</organism>
<dbReference type="STRING" id="631454.N177_4152"/>
<dbReference type="eggNOG" id="ENOG503370E">
    <property type="taxonomic scope" value="Bacteria"/>
</dbReference>
<keyword evidence="2" id="KW-0687">Ribonucleoprotein</keyword>
<dbReference type="AlphaFoldDB" id="V4QRR1"/>
<name>V4QRR1_9HYPH</name>
<evidence type="ECO:0000313" key="2">
    <source>
        <dbReference type="EMBL" id="ESR22422.1"/>
    </source>
</evidence>
<evidence type="ECO:0000256" key="1">
    <source>
        <dbReference type="SAM" id="SignalP"/>
    </source>
</evidence>
<dbReference type="EMBL" id="AWXZ01000044">
    <property type="protein sequence ID" value="ESR22422.1"/>
    <property type="molecule type" value="Genomic_DNA"/>
</dbReference>
<dbReference type="RefSeq" id="WP_023434254.1">
    <property type="nucleotide sequence ID" value="NZ_AWXZ01000044.1"/>
</dbReference>
<keyword evidence="3" id="KW-1185">Reference proteome</keyword>
<evidence type="ECO:0000313" key="3">
    <source>
        <dbReference type="Proteomes" id="UP000017819"/>
    </source>
</evidence>
<proteinExistence type="predicted"/>
<feature type="signal peptide" evidence="1">
    <location>
        <begin position="1"/>
        <end position="24"/>
    </location>
</feature>
<sequence length="121" mass="12791">MIRKVLLAAAAASTLGFAPSEASAEAITLTDPLAGASLHTAGIDMAVYFTEADGLFHVVGTYAPRDLSAAPARLRMELADGDRTRFSLPGRQGVRYSFTRGGSALHVEAEEVGRETARLEK</sequence>
<keyword evidence="1" id="KW-0732">Signal</keyword>
<keyword evidence="2" id="KW-0689">Ribosomal protein</keyword>
<dbReference type="Proteomes" id="UP000017819">
    <property type="component" value="Unassembled WGS sequence"/>
</dbReference>
<protein>
    <submittedName>
        <fullName evidence="2">50S ribosomal protein L33</fullName>
    </submittedName>
</protein>
<feature type="chain" id="PRO_5004726040" evidence="1">
    <location>
        <begin position="25"/>
        <end position="121"/>
    </location>
</feature>
<comment type="caution">
    <text evidence="2">The sequence shown here is derived from an EMBL/GenBank/DDBJ whole genome shotgun (WGS) entry which is preliminary data.</text>
</comment>